<dbReference type="EMBL" id="JAINUF010000003">
    <property type="protein sequence ID" value="KAJ8368160.1"/>
    <property type="molecule type" value="Genomic_DNA"/>
</dbReference>
<gene>
    <name evidence="2" type="ORF">SKAU_G00081880</name>
</gene>
<evidence type="ECO:0000256" key="1">
    <source>
        <dbReference type="SAM" id="MobiDB-lite"/>
    </source>
</evidence>
<dbReference type="AlphaFoldDB" id="A0A9Q1J3E0"/>
<proteinExistence type="predicted"/>
<comment type="caution">
    <text evidence="2">The sequence shown here is derived from an EMBL/GenBank/DDBJ whole genome shotgun (WGS) entry which is preliminary data.</text>
</comment>
<evidence type="ECO:0000313" key="2">
    <source>
        <dbReference type="EMBL" id="KAJ8368160.1"/>
    </source>
</evidence>
<evidence type="ECO:0000313" key="3">
    <source>
        <dbReference type="Proteomes" id="UP001152622"/>
    </source>
</evidence>
<feature type="compositionally biased region" description="Basic and acidic residues" evidence="1">
    <location>
        <begin position="49"/>
        <end position="59"/>
    </location>
</feature>
<dbReference type="Proteomes" id="UP001152622">
    <property type="component" value="Chromosome 3"/>
</dbReference>
<keyword evidence="3" id="KW-1185">Reference proteome</keyword>
<reference evidence="2" key="1">
    <citation type="journal article" date="2023" name="Science">
        <title>Genome structures resolve the early diversification of teleost fishes.</title>
        <authorList>
            <person name="Parey E."/>
            <person name="Louis A."/>
            <person name="Montfort J."/>
            <person name="Bouchez O."/>
            <person name="Roques C."/>
            <person name="Iampietro C."/>
            <person name="Lluch J."/>
            <person name="Castinel A."/>
            <person name="Donnadieu C."/>
            <person name="Desvignes T."/>
            <person name="Floi Bucao C."/>
            <person name="Jouanno E."/>
            <person name="Wen M."/>
            <person name="Mejri S."/>
            <person name="Dirks R."/>
            <person name="Jansen H."/>
            <person name="Henkel C."/>
            <person name="Chen W.J."/>
            <person name="Zahm M."/>
            <person name="Cabau C."/>
            <person name="Klopp C."/>
            <person name="Thompson A.W."/>
            <person name="Robinson-Rechavi M."/>
            <person name="Braasch I."/>
            <person name="Lecointre G."/>
            <person name="Bobe J."/>
            <person name="Postlethwait J.H."/>
            <person name="Berthelot C."/>
            <person name="Roest Crollius H."/>
            <person name="Guiguen Y."/>
        </authorList>
    </citation>
    <scope>NUCLEOTIDE SEQUENCE</scope>
    <source>
        <strain evidence="2">WJC10195</strain>
    </source>
</reference>
<organism evidence="2 3">
    <name type="scientific">Synaphobranchus kaupii</name>
    <name type="common">Kaup's arrowtooth eel</name>
    <dbReference type="NCBI Taxonomy" id="118154"/>
    <lineage>
        <taxon>Eukaryota</taxon>
        <taxon>Metazoa</taxon>
        <taxon>Chordata</taxon>
        <taxon>Craniata</taxon>
        <taxon>Vertebrata</taxon>
        <taxon>Euteleostomi</taxon>
        <taxon>Actinopterygii</taxon>
        <taxon>Neopterygii</taxon>
        <taxon>Teleostei</taxon>
        <taxon>Anguilliformes</taxon>
        <taxon>Synaphobranchidae</taxon>
        <taxon>Synaphobranchus</taxon>
    </lineage>
</organism>
<accession>A0A9Q1J3E0</accession>
<feature type="region of interest" description="Disordered" evidence="1">
    <location>
        <begin position="1"/>
        <end position="103"/>
    </location>
</feature>
<protein>
    <submittedName>
        <fullName evidence="2">Uncharacterized protein</fullName>
    </submittedName>
</protein>
<sequence length="103" mass="10728">MPAAGADGKLTGSLAHPSKTARFPRLIEPNGSSGGPFKSFLLSGLWLDRPAHGDTERPETPSQTPSPWGPSDHSAQTEDHSPSPPPPKTQPPLSLQAGSSTEP</sequence>
<name>A0A9Q1J3E0_SYNKA</name>